<dbReference type="STRING" id="708187.A0A1Q8RPW9"/>
<dbReference type="Pfam" id="PF05920">
    <property type="entry name" value="Homeobox_KN"/>
    <property type="match status" value="1"/>
</dbReference>
<dbReference type="SMART" id="SM00389">
    <property type="entry name" value="HOX"/>
    <property type="match status" value="1"/>
</dbReference>
<dbReference type="GO" id="GO:0005634">
    <property type="term" value="C:nucleus"/>
    <property type="evidence" value="ECO:0007669"/>
    <property type="project" value="UniProtKB-SubCell"/>
</dbReference>
<proteinExistence type="predicted"/>
<dbReference type="SMART" id="SM00355">
    <property type="entry name" value="ZnF_C2H2"/>
    <property type="match status" value="2"/>
</dbReference>
<dbReference type="InterPro" id="IPR050224">
    <property type="entry name" value="TALE_homeobox"/>
</dbReference>
<dbReference type="PROSITE" id="PS00028">
    <property type="entry name" value="ZINC_FINGER_C2H2_1"/>
    <property type="match status" value="1"/>
</dbReference>
<dbReference type="Gene3D" id="1.10.10.60">
    <property type="entry name" value="Homeodomain-like"/>
    <property type="match status" value="1"/>
</dbReference>
<evidence type="ECO:0000313" key="10">
    <source>
        <dbReference type="Proteomes" id="UP000186583"/>
    </source>
</evidence>
<dbReference type="EMBL" id="MPGH01000130">
    <property type="protein sequence ID" value="OLN86351.1"/>
    <property type="molecule type" value="Genomic_DNA"/>
</dbReference>
<dbReference type="InterPro" id="IPR009057">
    <property type="entry name" value="Homeodomain-like_sf"/>
</dbReference>
<keyword evidence="2 5" id="KW-0371">Homeobox</keyword>
<feature type="DNA-binding region" description="Homeobox" evidence="5">
    <location>
        <begin position="103"/>
        <end position="165"/>
    </location>
</feature>
<keyword evidence="4" id="KW-0863">Zinc-finger</keyword>
<dbReference type="OrthoDB" id="10056939at2759"/>
<dbReference type="GO" id="GO:0006355">
    <property type="term" value="P:regulation of DNA-templated transcription"/>
    <property type="evidence" value="ECO:0007669"/>
    <property type="project" value="InterPro"/>
</dbReference>
<accession>A0A1Q8RPW9</accession>
<dbReference type="PROSITE" id="PS50157">
    <property type="entry name" value="ZINC_FINGER_C2H2_2"/>
    <property type="match status" value="1"/>
</dbReference>
<dbReference type="GO" id="GO:0003677">
    <property type="term" value="F:DNA binding"/>
    <property type="evidence" value="ECO:0007669"/>
    <property type="project" value="UniProtKB-UniRule"/>
</dbReference>
<comment type="caution">
    <text evidence="9">The sequence shown here is derived from an EMBL/GenBank/DDBJ whole genome shotgun (WGS) entry which is preliminary data.</text>
</comment>
<gene>
    <name evidence="9" type="ORF">CCHL11_06358</name>
</gene>
<evidence type="ECO:0000256" key="3">
    <source>
        <dbReference type="ARBA" id="ARBA00023242"/>
    </source>
</evidence>
<evidence type="ECO:0000256" key="1">
    <source>
        <dbReference type="ARBA" id="ARBA00023125"/>
    </source>
</evidence>
<sequence>MEDRRTFVSLRETQAVATEQSDECSYFASHQINLLDLDASSHKVELVNLRTTTDSIDFQSLTHEAASPSSSLSGGVALAEDVEDGDSNQTSLIEATARIENAPGKVGGRFTSAAIKTLRIWFDNHERHPYPAPEDFESLQRQTGLSKQQLSNWFANTRRRRKSHHSKSSSSHNPDSASGPLDLPLRRPTPMPFEHMSPMQRWENSPPEHEPALVSDISRAVAASSRRLGPHASRSRSSDRSSGNGSSNSSVITSHSSRGSKSNASAYSYDSNRSTGLPEPTKRDVVRRRRRAITKIQKGRRPNLRQPRGIYQCTFCADTFKTKYDWQRHEKSLHLSLEEWVCSPRGAAEINPDKGMICVFCDAVDPDQAHLDSHHQAACSDRPIEERTFYRKDHLRQHLKLVHRTKQMTRWMDKWKVTSDEVRSRCGFCGINLETWSQRGDHLADHFKNGSTIADWQGDWGFESSIAKMLDNAMPPYLIQFEQNAPLPFCAGIGPADSPASAYELLKLEIEYYVRNYFESYENLPSDENVAYEGCSIIFGAEILSPDSPATANSWLRDLFMASTEVAERARMRPMNQLAKLRMSQLKINGKADIFEDCELESQLCRFIGMHAALGLTVSDEDLQKEACAILSRVESCSTNPSRRFVGFLVRKIWESTAWLCPIRLRGELLSFDAASQGHVSSSTSQNDQMDLFYGELADLGQLSGEAGRLLRSRGVANIESEAGMFDLPAPATFSCPAGPSSYSDQPTDNLSTAFKDSYMRMEMAKTLFVGSGLSLHGGDRPRGVWAMPFFLNDCNRYRRLSRELSRFVASTMSPNNPNMHVPSDEELRHQARWMLYDDDDPWNQTPADIPEWLRDFKQDVGLL</sequence>
<dbReference type="AlphaFoldDB" id="A0A1Q8RPW9"/>
<evidence type="ECO:0000259" key="8">
    <source>
        <dbReference type="PROSITE" id="PS50157"/>
    </source>
</evidence>
<evidence type="ECO:0000256" key="2">
    <source>
        <dbReference type="ARBA" id="ARBA00023155"/>
    </source>
</evidence>
<dbReference type="SUPFAM" id="SSF46689">
    <property type="entry name" value="Homeodomain-like"/>
    <property type="match status" value="1"/>
</dbReference>
<dbReference type="InterPro" id="IPR008422">
    <property type="entry name" value="KN_HD"/>
</dbReference>
<feature type="compositionally biased region" description="Low complexity" evidence="6">
    <location>
        <begin position="240"/>
        <end position="257"/>
    </location>
</feature>
<feature type="domain" description="C2H2-type" evidence="8">
    <location>
        <begin position="311"/>
        <end position="339"/>
    </location>
</feature>
<keyword evidence="3 5" id="KW-0539">Nucleus</keyword>
<dbReference type="PROSITE" id="PS50071">
    <property type="entry name" value="HOMEOBOX_2"/>
    <property type="match status" value="1"/>
</dbReference>
<keyword evidence="10" id="KW-1185">Reference proteome</keyword>
<evidence type="ECO:0000259" key="7">
    <source>
        <dbReference type="PROSITE" id="PS50071"/>
    </source>
</evidence>
<dbReference type="InterPro" id="IPR001356">
    <property type="entry name" value="HD"/>
</dbReference>
<comment type="subcellular location">
    <subcellularLocation>
        <location evidence="5">Nucleus</location>
    </subcellularLocation>
</comment>
<evidence type="ECO:0000256" key="4">
    <source>
        <dbReference type="PROSITE-ProRule" id="PRU00042"/>
    </source>
</evidence>
<evidence type="ECO:0000256" key="5">
    <source>
        <dbReference type="PROSITE-ProRule" id="PRU00108"/>
    </source>
</evidence>
<feature type="domain" description="Homeobox" evidence="7">
    <location>
        <begin position="101"/>
        <end position="164"/>
    </location>
</feature>
<dbReference type="CDD" id="cd00086">
    <property type="entry name" value="homeodomain"/>
    <property type="match status" value="1"/>
</dbReference>
<evidence type="ECO:0000313" key="9">
    <source>
        <dbReference type="EMBL" id="OLN86351.1"/>
    </source>
</evidence>
<dbReference type="InterPro" id="IPR013087">
    <property type="entry name" value="Znf_C2H2_type"/>
</dbReference>
<feature type="region of interest" description="Disordered" evidence="6">
    <location>
        <begin position="157"/>
        <end position="286"/>
    </location>
</feature>
<keyword evidence="1 5" id="KW-0238">DNA-binding</keyword>
<dbReference type="PANTHER" id="PTHR11850">
    <property type="entry name" value="HOMEOBOX PROTEIN TRANSCRIPTION FACTORS"/>
    <property type="match status" value="1"/>
</dbReference>
<reference evidence="9 10" key="1">
    <citation type="submission" date="2016-11" db="EMBL/GenBank/DDBJ databases">
        <title>Draft Genome Assembly of Colletotrichum chlorophyti a pathogen of herbaceous plants.</title>
        <authorList>
            <person name="Gan P."/>
            <person name="Narusaka M."/>
            <person name="Tsushima A."/>
            <person name="Narusaka Y."/>
            <person name="Takano Y."/>
            <person name="Shirasu K."/>
        </authorList>
    </citation>
    <scope>NUCLEOTIDE SEQUENCE [LARGE SCALE GENOMIC DNA]</scope>
    <source>
        <strain evidence="9 10">NTL11</strain>
    </source>
</reference>
<dbReference type="Proteomes" id="UP000186583">
    <property type="component" value="Unassembled WGS sequence"/>
</dbReference>
<feature type="compositionally biased region" description="Polar residues" evidence="6">
    <location>
        <begin position="259"/>
        <end position="275"/>
    </location>
</feature>
<feature type="compositionally biased region" description="Basic residues" evidence="6">
    <location>
        <begin position="157"/>
        <end position="167"/>
    </location>
</feature>
<keyword evidence="4" id="KW-0479">Metal-binding</keyword>
<keyword evidence="4" id="KW-0862">Zinc</keyword>
<name>A0A1Q8RPW9_9PEZI</name>
<organism evidence="9 10">
    <name type="scientific">Colletotrichum chlorophyti</name>
    <dbReference type="NCBI Taxonomy" id="708187"/>
    <lineage>
        <taxon>Eukaryota</taxon>
        <taxon>Fungi</taxon>
        <taxon>Dikarya</taxon>
        <taxon>Ascomycota</taxon>
        <taxon>Pezizomycotina</taxon>
        <taxon>Sordariomycetes</taxon>
        <taxon>Hypocreomycetidae</taxon>
        <taxon>Glomerellales</taxon>
        <taxon>Glomerellaceae</taxon>
        <taxon>Colletotrichum</taxon>
    </lineage>
</organism>
<evidence type="ECO:0000256" key="6">
    <source>
        <dbReference type="SAM" id="MobiDB-lite"/>
    </source>
</evidence>
<protein>
    <submittedName>
        <fullName evidence="9">Homeobox protein 4-like protein 3</fullName>
    </submittedName>
</protein>
<dbReference type="GO" id="GO:0008270">
    <property type="term" value="F:zinc ion binding"/>
    <property type="evidence" value="ECO:0007669"/>
    <property type="project" value="UniProtKB-KW"/>
</dbReference>